<gene>
    <name evidence="2" type="ORF">AVDCRST_MAG77-176</name>
</gene>
<proteinExistence type="predicted"/>
<protein>
    <submittedName>
        <fullName evidence="2">Uncharacterized protein</fullName>
    </submittedName>
</protein>
<name>A0A6J4H6Z9_9CHLR</name>
<dbReference type="AlphaFoldDB" id="A0A6J4H6Z9"/>
<dbReference type="EMBL" id="CADCTC010000014">
    <property type="protein sequence ID" value="CAA9215538.1"/>
    <property type="molecule type" value="Genomic_DNA"/>
</dbReference>
<feature type="region of interest" description="Disordered" evidence="1">
    <location>
        <begin position="89"/>
        <end position="133"/>
    </location>
</feature>
<reference evidence="2" key="1">
    <citation type="submission" date="2020-02" db="EMBL/GenBank/DDBJ databases">
        <authorList>
            <person name="Meier V. D."/>
        </authorList>
    </citation>
    <scope>NUCLEOTIDE SEQUENCE</scope>
    <source>
        <strain evidence="2">AVDCRST_MAG77</strain>
    </source>
</reference>
<feature type="non-terminal residue" evidence="2">
    <location>
        <position position="1"/>
    </location>
</feature>
<feature type="compositionally biased region" description="Low complexity" evidence="1">
    <location>
        <begin position="117"/>
        <end position="133"/>
    </location>
</feature>
<feature type="compositionally biased region" description="Polar residues" evidence="1">
    <location>
        <begin position="89"/>
        <end position="100"/>
    </location>
</feature>
<sequence length="133" mass="14454">WLVPAVLTRMRMVARAAATRSRVLVSALLTSQISRATATRRAGAAARRGGWPPCRSRTCGCARLATCWCWWRRRSTTCAPAGWTYGSPTPSVISPTSASGPLSRATWRTGWRRSRPCSRPSASAAWPPAGARR</sequence>
<accession>A0A6J4H6Z9</accession>
<organism evidence="2">
    <name type="scientific">uncultured Chloroflexota bacterium</name>
    <dbReference type="NCBI Taxonomy" id="166587"/>
    <lineage>
        <taxon>Bacteria</taxon>
        <taxon>Bacillati</taxon>
        <taxon>Chloroflexota</taxon>
        <taxon>environmental samples</taxon>
    </lineage>
</organism>
<evidence type="ECO:0000256" key="1">
    <source>
        <dbReference type="SAM" id="MobiDB-lite"/>
    </source>
</evidence>
<evidence type="ECO:0000313" key="2">
    <source>
        <dbReference type="EMBL" id="CAA9215538.1"/>
    </source>
</evidence>
<feature type="non-terminal residue" evidence="2">
    <location>
        <position position="133"/>
    </location>
</feature>